<dbReference type="AlphaFoldDB" id="A0A1F7TKF7"/>
<gene>
    <name evidence="1" type="ORF">A2856_02120</name>
</gene>
<sequence length="187" mass="20682">MSKSVGDAATFAAAAWEGLRRNHYKIPILVTVIHISDHPETFDRIKSLRIDSELSEIHESVDAIKRWVSDEVWICLQHSDGRGCVVAVGLGALTSEMVRQGTNETVRRNPSEKGNAILIIRQAARRAGMTQGRIAKLVGLSLTYISKADRSTKLGHRARQSLSDNLNRLDFLNPDERKAVTAIINGD</sequence>
<organism evidence="1 2">
    <name type="scientific">Candidatus Uhrbacteria bacterium RIFCSPHIGHO2_01_FULL_63_20</name>
    <dbReference type="NCBI Taxonomy" id="1802385"/>
    <lineage>
        <taxon>Bacteria</taxon>
        <taxon>Candidatus Uhriibacteriota</taxon>
    </lineage>
</organism>
<evidence type="ECO:0000313" key="2">
    <source>
        <dbReference type="Proteomes" id="UP000177885"/>
    </source>
</evidence>
<evidence type="ECO:0000313" key="1">
    <source>
        <dbReference type="EMBL" id="OGL66466.1"/>
    </source>
</evidence>
<proteinExistence type="predicted"/>
<dbReference type="EMBL" id="MGDT01000007">
    <property type="protein sequence ID" value="OGL66466.1"/>
    <property type="molecule type" value="Genomic_DNA"/>
</dbReference>
<protein>
    <submittedName>
        <fullName evidence="1">Uncharacterized protein</fullName>
    </submittedName>
</protein>
<accession>A0A1F7TKF7</accession>
<name>A0A1F7TKF7_9BACT</name>
<comment type="caution">
    <text evidence="1">The sequence shown here is derived from an EMBL/GenBank/DDBJ whole genome shotgun (WGS) entry which is preliminary data.</text>
</comment>
<dbReference type="Proteomes" id="UP000177885">
    <property type="component" value="Unassembled WGS sequence"/>
</dbReference>
<reference evidence="1 2" key="1">
    <citation type="journal article" date="2016" name="Nat. Commun.">
        <title>Thousands of microbial genomes shed light on interconnected biogeochemical processes in an aquifer system.</title>
        <authorList>
            <person name="Anantharaman K."/>
            <person name="Brown C.T."/>
            <person name="Hug L.A."/>
            <person name="Sharon I."/>
            <person name="Castelle C.J."/>
            <person name="Probst A.J."/>
            <person name="Thomas B.C."/>
            <person name="Singh A."/>
            <person name="Wilkins M.J."/>
            <person name="Karaoz U."/>
            <person name="Brodie E.L."/>
            <person name="Williams K.H."/>
            <person name="Hubbard S.S."/>
            <person name="Banfield J.F."/>
        </authorList>
    </citation>
    <scope>NUCLEOTIDE SEQUENCE [LARGE SCALE GENOMIC DNA]</scope>
</reference>